<feature type="region of interest" description="Disordered" evidence="8">
    <location>
        <begin position="826"/>
        <end position="874"/>
    </location>
</feature>
<dbReference type="GO" id="GO:0050808">
    <property type="term" value="P:synapse organization"/>
    <property type="evidence" value="ECO:0007669"/>
    <property type="project" value="TreeGrafter"/>
</dbReference>
<feature type="compositionally biased region" description="Basic and acidic residues" evidence="8">
    <location>
        <begin position="752"/>
        <end position="764"/>
    </location>
</feature>
<protein>
    <submittedName>
        <fullName evidence="10">Liprin-alpha-1</fullName>
    </submittedName>
</protein>
<feature type="region of interest" description="Disordered" evidence="8">
    <location>
        <begin position="209"/>
        <end position="241"/>
    </location>
</feature>
<keyword evidence="4" id="KW-0597">Phosphoprotein</keyword>
<feature type="compositionally biased region" description="Basic and acidic residues" evidence="8">
    <location>
        <begin position="1170"/>
        <end position="1179"/>
    </location>
</feature>
<feature type="region of interest" description="Disordered" evidence="8">
    <location>
        <begin position="1170"/>
        <end position="1202"/>
    </location>
</feature>
<feature type="compositionally biased region" description="Basic and acidic residues" evidence="8">
    <location>
        <begin position="1244"/>
        <end position="1261"/>
    </location>
</feature>
<dbReference type="InterPro" id="IPR013761">
    <property type="entry name" value="SAM/pointed_sf"/>
</dbReference>
<dbReference type="InterPro" id="IPR037622">
    <property type="entry name" value="LIP-1_SAM_3"/>
</dbReference>
<feature type="compositionally biased region" description="Polar residues" evidence="8">
    <location>
        <begin position="519"/>
        <end position="535"/>
    </location>
</feature>
<evidence type="ECO:0000256" key="4">
    <source>
        <dbReference type="ARBA" id="ARBA00022553"/>
    </source>
</evidence>
<feature type="domain" description="SAM" evidence="9">
    <location>
        <begin position="1095"/>
        <end position="1164"/>
    </location>
</feature>
<evidence type="ECO:0000256" key="8">
    <source>
        <dbReference type="SAM" id="MobiDB-lite"/>
    </source>
</evidence>
<sequence length="1261" mass="141981">MMCDIMPTISEDRISNIGADGAEEEEDKANLEQLMVTVLDERDKLAETLQESKENLASTNSKLGELEKERDFLLKQLNNTMPTDYAALTKELNQAREKLLEYTEEINDMKSERNNTRLLLEHLETLVARHERALRMTVVKRQQQQNAGVSSEVEVLKALKSLFEHHKALDEKVREKLKAALEREMHLEELLESSNRECKVLREQVNQLKLQNQSGSHESLKKNEPQKERNGSNNNITNGNREVEVEANRIVLLQETNDKQSNELNHLRQRVNSSLSRIGELEECLDTARKDLIRSEELNNRAQKESREAQKSRQELEDRLSTLERRYLNAQREAASVHELNDRLESELANREVSVQQLDERNEMLQQRIKAADLKLQQSLRRAEALPEVEAELAQRVAALTKAEERHGNVEERLKALESQLDEKSQEITRARQREKMNEEHNQRLSATVDRLLAESNERLQQHLKERMAALEEKNSLNNELDKVKKKLEEFILEKERLERNTEKLETEVSIFKSTKSSSLDRTNTSLTSHPSFGSRSGRGMPHVAGSTPDLTQHRRIFPSSSSAVPMISSDHFMDIDGNNIPHYATFSRSGDAQLRSSKARVDPFRNDTDRQNEQEWERAQQAAILSQVQQAFDGTTNSLPPSISNTTGVSEMDDSVYSAVDLLSPGQTDAQSLAYMLQDQLDAINQEISILQEEKISAERQAEEIEHRVTGTTDTRRPMFQLDSGAVVYPGGTGTPRTQPPFPTSLPSTRFNDRLLEPDESKGSLDGSGGTPSSSCGSQESVQRSTPTQAQPQPQLSKKKGVIKSSIGRLFGKKDKMRMSRHHMLNTPNASLDGSELSTGSGSNTDDRSMSCDSLDVVSSGHQREQERKMKKKHKMLEEVRRAGTPFAAWSGPTVVAWLELWVGMPAWYVAACRANVKSGAIMSALSDTEIQREIGISNALHRLKLRLAIHEMISLTSPSAPPTSRTTTGNIWMTHEEVDSLASQIALPKDGETGWAETLAYGDMNHEWIGNDWLPSLGLAQYRSHFMECLVDARMLDHLTKKDLRQHLKMVDGFHRSSLQFGILCLKRLNYNKKELEGRRDESADEVKDVLVWSNQRVIRWLQGIGLREYAHRLAESGIHGAVIALDSSFEADTLALALQIPNQNTQARQILEREFSNLIALGTDRQLEGDEGDGKGFRRSASWRKKRSRPAVVTTSPSTVAGVNADSSVVGQRLENHGGAPASVFAGSSLRPASPFRPAHHIIDTGSRRVEGGKKKHR</sequence>
<dbReference type="InterPro" id="IPR029515">
    <property type="entry name" value="Liprin"/>
</dbReference>
<name>A0A6F9DPJ7_9ASCI</name>
<feature type="region of interest" description="Disordered" evidence="8">
    <location>
        <begin position="701"/>
        <end position="806"/>
    </location>
</feature>
<dbReference type="Gene3D" id="1.10.150.50">
    <property type="entry name" value="Transcription Factor, Ets-1"/>
    <property type="match status" value="3"/>
</dbReference>
<dbReference type="FunFam" id="1.10.150.50:FF:000003">
    <property type="entry name" value="liprin-alpha-2 isoform X1"/>
    <property type="match status" value="1"/>
</dbReference>
<comment type="subcellular location">
    <subcellularLocation>
        <location evidence="1">Cytoplasm</location>
    </subcellularLocation>
</comment>
<gene>
    <name evidence="10" type="primary">Ppfia1</name>
</gene>
<evidence type="ECO:0000259" key="9">
    <source>
        <dbReference type="PROSITE" id="PS50105"/>
    </source>
</evidence>
<dbReference type="EMBL" id="LR789197">
    <property type="protein sequence ID" value="CAB3265059.1"/>
    <property type="molecule type" value="mRNA"/>
</dbReference>
<dbReference type="FunFam" id="1.10.150.50:FF:000002">
    <property type="entry name" value="PTPRF interacting protein alpha 1"/>
    <property type="match status" value="1"/>
</dbReference>
<comment type="similarity">
    <text evidence="2">Belongs to the liprin family. Liprin-alpha subfamily.</text>
</comment>
<dbReference type="CDD" id="cd09565">
    <property type="entry name" value="SAM_liprin-alpha1_2_3_4_repeat2"/>
    <property type="match status" value="1"/>
</dbReference>
<keyword evidence="3" id="KW-0963">Cytoplasm</keyword>
<dbReference type="PANTHER" id="PTHR12587">
    <property type="entry name" value="LAR INTERACTING PROTEIN LIP -RELATED PROTEIN"/>
    <property type="match status" value="1"/>
</dbReference>
<proteinExistence type="evidence at transcript level"/>
<dbReference type="SUPFAM" id="SSF47769">
    <property type="entry name" value="SAM/Pointed domain"/>
    <property type="match status" value="3"/>
</dbReference>
<dbReference type="GO" id="GO:0048786">
    <property type="term" value="C:presynaptic active zone"/>
    <property type="evidence" value="ECO:0007669"/>
    <property type="project" value="TreeGrafter"/>
</dbReference>
<dbReference type="CDD" id="cd09568">
    <property type="entry name" value="SAM_liprin-alpha1_2_3_4_repeat3"/>
    <property type="match status" value="1"/>
</dbReference>
<feature type="compositionally biased region" description="Basic and acidic residues" evidence="8">
    <location>
        <begin position="218"/>
        <end position="230"/>
    </location>
</feature>
<dbReference type="InterPro" id="IPR037620">
    <property type="entry name" value="LIP-1_SAM_1"/>
</dbReference>
<feature type="compositionally biased region" description="Basic residues" evidence="8">
    <location>
        <begin position="1180"/>
        <end position="1192"/>
    </location>
</feature>
<keyword evidence="5" id="KW-0677">Repeat</keyword>
<accession>A0A6F9DPJ7</accession>
<evidence type="ECO:0000256" key="3">
    <source>
        <dbReference type="ARBA" id="ARBA00022490"/>
    </source>
</evidence>
<dbReference type="GO" id="GO:0005737">
    <property type="term" value="C:cytoplasm"/>
    <property type="evidence" value="ECO:0007669"/>
    <property type="project" value="UniProtKB-SubCell"/>
</dbReference>
<dbReference type="InterPro" id="IPR037621">
    <property type="entry name" value="LIP-1_SAM_2"/>
</dbReference>
<feature type="domain" description="SAM" evidence="9">
    <location>
        <begin position="1014"/>
        <end position="1071"/>
    </location>
</feature>
<dbReference type="Pfam" id="PF07647">
    <property type="entry name" value="SAM_2"/>
    <property type="match status" value="1"/>
</dbReference>
<feature type="domain" description="SAM" evidence="9">
    <location>
        <begin position="891"/>
        <end position="957"/>
    </location>
</feature>
<organism evidence="10">
    <name type="scientific">Phallusia mammillata</name>
    <dbReference type="NCBI Taxonomy" id="59560"/>
    <lineage>
        <taxon>Eukaryota</taxon>
        <taxon>Metazoa</taxon>
        <taxon>Chordata</taxon>
        <taxon>Tunicata</taxon>
        <taxon>Ascidiacea</taxon>
        <taxon>Phlebobranchia</taxon>
        <taxon>Ascidiidae</taxon>
        <taxon>Phallusia</taxon>
    </lineage>
</organism>
<feature type="region of interest" description="Disordered" evidence="8">
    <location>
        <begin position="1234"/>
        <end position="1261"/>
    </location>
</feature>
<feature type="compositionally biased region" description="Polar residues" evidence="8">
    <location>
        <begin position="780"/>
        <end position="797"/>
    </location>
</feature>
<dbReference type="PROSITE" id="PS50105">
    <property type="entry name" value="SAM_DOMAIN"/>
    <property type="match status" value="3"/>
</dbReference>
<feature type="compositionally biased region" description="Basic and acidic residues" evidence="8">
    <location>
        <begin position="701"/>
        <end position="718"/>
    </location>
</feature>
<feature type="compositionally biased region" description="Low complexity" evidence="8">
    <location>
        <begin position="231"/>
        <end position="240"/>
    </location>
</feature>
<dbReference type="CDD" id="cd09562">
    <property type="entry name" value="SAM_liprin-alpha1_2_3_4_repeat1"/>
    <property type="match status" value="1"/>
</dbReference>
<dbReference type="SMART" id="SM00454">
    <property type="entry name" value="SAM"/>
    <property type="match status" value="3"/>
</dbReference>
<evidence type="ECO:0000256" key="2">
    <source>
        <dbReference type="ARBA" id="ARBA00007026"/>
    </source>
</evidence>
<evidence type="ECO:0000256" key="6">
    <source>
        <dbReference type="ARBA" id="ARBA00023054"/>
    </source>
</evidence>
<dbReference type="AlphaFoldDB" id="A0A6F9DPJ7"/>
<evidence type="ECO:0000256" key="7">
    <source>
        <dbReference type="SAM" id="Coils"/>
    </source>
</evidence>
<evidence type="ECO:0000313" key="10">
    <source>
        <dbReference type="EMBL" id="CAB3265059.1"/>
    </source>
</evidence>
<dbReference type="InterPro" id="IPR001660">
    <property type="entry name" value="SAM"/>
</dbReference>
<dbReference type="InterPro" id="IPR057892">
    <property type="entry name" value="LIP-1_CC2"/>
</dbReference>
<evidence type="ECO:0000256" key="5">
    <source>
        <dbReference type="ARBA" id="ARBA00022737"/>
    </source>
</evidence>
<feature type="coiled-coil region" evidence="7">
    <location>
        <begin position="250"/>
        <end position="515"/>
    </location>
</feature>
<dbReference type="Pfam" id="PF00536">
    <property type="entry name" value="SAM_1"/>
    <property type="match status" value="1"/>
</dbReference>
<feature type="compositionally biased region" description="Polar residues" evidence="8">
    <location>
        <begin position="827"/>
        <end position="845"/>
    </location>
</feature>
<dbReference type="PANTHER" id="PTHR12587:SF20">
    <property type="entry name" value="LIPRIN-ALPHA, ISOFORM E"/>
    <property type="match status" value="1"/>
</dbReference>
<feature type="region of interest" description="Disordered" evidence="8">
    <location>
        <begin position="519"/>
        <end position="542"/>
    </location>
</feature>
<feature type="coiled-coil region" evidence="7">
    <location>
        <begin position="35"/>
        <end position="126"/>
    </location>
</feature>
<dbReference type="Pfam" id="PF25526">
    <property type="entry name" value="LIP-1"/>
    <property type="match status" value="1"/>
</dbReference>
<dbReference type="FunFam" id="1.10.150.50:FF:000004">
    <property type="entry name" value="PTPRF interacting protein alpha 1"/>
    <property type="match status" value="1"/>
</dbReference>
<evidence type="ECO:0000256" key="1">
    <source>
        <dbReference type="ARBA" id="ARBA00004496"/>
    </source>
</evidence>
<keyword evidence="6 7" id="KW-0175">Coiled coil</keyword>
<reference evidence="10" key="1">
    <citation type="submission" date="2020-04" db="EMBL/GenBank/DDBJ databases">
        <authorList>
            <person name="Neveu A P."/>
        </authorList>
    </citation>
    <scope>NUCLEOTIDE SEQUENCE</scope>
    <source>
        <tissue evidence="10">Whole embryo</tissue>
    </source>
</reference>